<dbReference type="InterPro" id="IPR018698">
    <property type="entry name" value="VWA-like_dom"/>
</dbReference>
<protein>
    <submittedName>
        <fullName evidence="3">Metallopeptidase</fullName>
    </submittedName>
</protein>
<dbReference type="Proteomes" id="UP000823927">
    <property type="component" value="Unassembled WGS sequence"/>
</dbReference>
<evidence type="ECO:0000259" key="1">
    <source>
        <dbReference type="Pfam" id="PF09967"/>
    </source>
</evidence>
<gene>
    <name evidence="3" type="ORF">IAB46_10945</name>
</gene>
<evidence type="ECO:0000313" key="4">
    <source>
        <dbReference type="Proteomes" id="UP000823927"/>
    </source>
</evidence>
<dbReference type="Pfam" id="PF09967">
    <property type="entry name" value="DUF2201"/>
    <property type="match status" value="1"/>
</dbReference>
<feature type="domain" description="VWA-like" evidence="1">
    <location>
        <begin position="288"/>
        <end position="427"/>
    </location>
</feature>
<accession>A0A9D1JRR4</accession>
<proteinExistence type="predicted"/>
<dbReference type="PANTHER" id="PTHR38730:SF1">
    <property type="entry name" value="SLL7028 PROTEIN"/>
    <property type="match status" value="1"/>
</dbReference>
<organism evidence="3 4">
    <name type="scientific">Candidatus Scybalocola faecigallinarum</name>
    <dbReference type="NCBI Taxonomy" id="2840941"/>
    <lineage>
        <taxon>Bacteria</taxon>
        <taxon>Bacillati</taxon>
        <taxon>Bacillota</taxon>
        <taxon>Clostridia</taxon>
        <taxon>Lachnospirales</taxon>
        <taxon>Lachnospiraceae</taxon>
        <taxon>Lachnospiraceae incertae sedis</taxon>
        <taxon>Candidatus Scybalocola (ex Gilroy et al. 2021)</taxon>
    </lineage>
</organism>
<evidence type="ECO:0000313" key="3">
    <source>
        <dbReference type="EMBL" id="HIS48044.1"/>
    </source>
</evidence>
<dbReference type="EMBL" id="DVIT01000042">
    <property type="protein sequence ID" value="HIS48044.1"/>
    <property type="molecule type" value="Genomic_DNA"/>
</dbReference>
<comment type="caution">
    <text evidence="3">The sequence shown here is derived from an EMBL/GenBank/DDBJ whole genome shotgun (WGS) entry which is preliminary data.</text>
</comment>
<dbReference type="InterPro" id="IPR025154">
    <property type="entry name" value="Put_metallopeptidase_dom"/>
</dbReference>
<dbReference type="Pfam" id="PF13203">
    <property type="entry name" value="DUF2201_N"/>
    <property type="match status" value="1"/>
</dbReference>
<name>A0A9D1JRR4_9FIRM</name>
<reference evidence="3" key="1">
    <citation type="submission" date="2020-10" db="EMBL/GenBank/DDBJ databases">
        <authorList>
            <person name="Gilroy R."/>
        </authorList>
    </citation>
    <scope>NUCLEOTIDE SEQUENCE</scope>
    <source>
        <strain evidence="3">CHK178-757</strain>
    </source>
</reference>
<reference evidence="3" key="2">
    <citation type="journal article" date="2021" name="PeerJ">
        <title>Extensive microbial diversity within the chicken gut microbiome revealed by metagenomics and culture.</title>
        <authorList>
            <person name="Gilroy R."/>
            <person name="Ravi A."/>
            <person name="Getino M."/>
            <person name="Pursley I."/>
            <person name="Horton D.L."/>
            <person name="Alikhan N.F."/>
            <person name="Baker D."/>
            <person name="Gharbi K."/>
            <person name="Hall N."/>
            <person name="Watson M."/>
            <person name="Adriaenssens E.M."/>
            <person name="Foster-Nyarko E."/>
            <person name="Jarju S."/>
            <person name="Secka A."/>
            <person name="Antonio M."/>
            <person name="Oren A."/>
            <person name="Chaudhuri R.R."/>
            <person name="La Ragione R."/>
            <person name="Hildebrand F."/>
            <person name="Pallen M.J."/>
        </authorList>
    </citation>
    <scope>NUCLEOTIDE SEQUENCE</scope>
    <source>
        <strain evidence="3">CHK178-757</strain>
    </source>
</reference>
<evidence type="ECO:0000259" key="2">
    <source>
        <dbReference type="Pfam" id="PF13203"/>
    </source>
</evidence>
<dbReference type="PANTHER" id="PTHR38730">
    <property type="entry name" value="SLL7028 PROTEIN"/>
    <property type="match status" value="1"/>
</dbReference>
<sequence>MNDIKEQLRRMGEQILSLSRNELYVSMRFLDIALSRLDYAMNLSTKTIGTDGLSILYNPRYLMDTYAADRVYVNRAYMHMLIHNLFCHDFTGKGKNKEYWNLACDIAAESIVDSMDAAAVFVTVSDYREYVYGRLKKEMKVLNAQSIYHYLRDTFISDREFDRMCRAFKVDDHGFWDHEDENRQDPRQEENYQAWQQISEKMQTNMQTLSKDYGDAAGDLLASLELSHRERYDYRDFLKRFAVWGEEIVPDDDSFDYIFYTYGMEHYKNMPLIEPLEYKDVKKIDEFVVAIDTSQSCPPETVREFLNETFSMLEQRESFFKKIHVHILQCDAGISSDTLITGPQDFDRYMEHFDVQGFGGTDFRPVFDYTQKLMEEGQLLHLKGLIYFTDGYGEFPKQKPPFETAFVFMGDEYSDRNVPPWAIKLVLTPEDLKMEGNET</sequence>
<feature type="domain" description="Putative metallopeptidase" evidence="2">
    <location>
        <begin position="38"/>
        <end position="241"/>
    </location>
</feature>
<dbReference type="AlphaFoldDB" id="A0A9D1JRR4"/>